<organism evidence="5">
    <name type="scientific">hydrothermal vent metagenome</name>
    <dbReference type="NCBI Taxonomy" id="652676"/>
    <lineage>
        <taxon>unclassified sequences</taxon>
        <taxon>metagenomes</taxon>
        <taxon>ecological metagenomes</taxon>
    </lineage>
</organism>
<dbReference type="Pfam" id="PF07731">
    <property type="entry name" value="Cu-oxidase_2"/>
    <property type="match status" value="1"/>
</dbReference>
<dbReference type="CDD" id="cd13890">
    <property type="entry name" value="CuRO_3_CueO_FtsP"/>
    <property type="match status" value="1"/>
</dbReference>
<reference evidence="5" key="1">
    <citation type="submission" date="2016-10" db="EMBL/GenBank/DDBJ databases">
        <authorList>
            <person name="de Groot N.N."/>
        </authorList>
    </citation>
    <scope>NUCLEOTIDE SEQUENCE</scope>
</reference>
<name>A0A1W1BX80_9ZZZZ</name>
<dbReference type="InterPro" id="IPR033138">
    <property type="entry name" value="Cu_oxidase_CS"/>
</dbReference>
<dbReference type="SUPFAM" id="SSF49503">
    <property type="entry name" value="Cupredoxins"/>
    <property type="match status" value="1"/>
</dbReference>
<evidence type="ECO:0000256" key="1">
    <source>
        <dbReference type="ARBA" id="ARBA00022723"/>
    </source>
</evidence>
<dbReference type="EMBL" id="FPHG01000034">
    <property type="protein sequence ID" value="SFV58136.1"/>
    <property type="molecule type" value="Genomic_DNA"/>
</dbReference>
<evidence type="ECO:0000313" key="5">
    <source>
        <dbReference type="EMBL" id="SFV58136.1"/>
    </source>
</evidence>
<feature type="region of interest" description="Disordered" evidence="3">
    <location>
        <begin position="1"/>
        <end position="26"/>
    </location>
</feature>
<dbReference type="InterPro" id="IPR008972">
    <property type="entry name" value="Cupredoxin"/>
</dbReference>
<dbReference type="InterPro" id="IPR011706">
    <property type="entry name" value="Cu-oxidase_C"/>
</dbReference>
<dbReference type="InterPro" id="IPR045087">
    <property type="entry name" value="Cu-oxidase_fam"/>
</dbReference>
<dbReference type="GO" id="GO:0016491">
    <property type="term" value="F:oxidoreductase activity"/>
    <property type="evidence" value="ECO:0007669"/>
    <property type="project" value="UniProtKB-KW"/>
</dbReference>
<keyword evidence="2" id="KW-0560">Oxidoreductase</keyword>
<keyword evidence="1" id="KW-0479">Metal-binding</keyword>
<dbReference type="PANTHER" id="PTHR48267">
    <property type="entry name" value="CUPREDOXIN SUPERFAMILY PROTEIN"/>
    <property type="match status" value="1"/>
</dbReference>
<feature type="domain" description="Plastocyanin-like" evidence="4">
    <location>
        <begin position="66"/>
        <end position="182"/>
    </location>
</feature>
<dbReference type="PANTHER" id="PTHR48267:SF1">
    <property type="entry name" value="BILIRUBIN OXIDASE"/>
    <property type="match status" value="1"/>
</dbReference>
<dbReference type="GO" id="GO:0005507">
    <property type="term" value="F:copper ion binding"/>
    <property type="evidence" value="ECO:0007669"/>
    <property type="project" value="InterPro"/>
</dbReference>
<protein>
    <submittedName>
        <fullName evidence="5">Multicopper oxidase</fullName>
    </submittedName>
</protein>
<evidence type="ECO:0000256" key="2">
    <source>
        <dbReference type="ARBA" id="ARBA00023002"/>
    </source>
</evidence>
<evidence type="ECO:0000259" key="4">
    <source>
        <dbReference type="Pfam" id="PF07731"/>
    </source>
</evidence>
<sequence length="189" mass="21153">MNMGDMNSGNMNNNNNNNMSGRTSNGTQVNIMRFDITKNIEDTTTIYTALPAHAEINSRLDANSADNKGNERPFVINGKSFDPNRVDEFVASNSTEIWNITNNSPMAHPFHAHAIQWQVLTRNGVPATGTDLGWKDTFLVKANESVKIIGKFEPVNQGDYMYHCHILEHEDAGMMGYFRVGETGHLDEF</sequence>
<dbReference type="Gene3D" id="2.60.40.420">
    <property type="entry name" value="Cupredoxins - blue copper proteins"/>
    <property type="match status" value="1"/>
</dbReference>
<dbReference type="AlphaFoldDB" id="A0A1W1BX80"/>
<dbReference type="InterPro" id="IPR002355">
    <property type="entry name" value="Cu_oxidase_Cu_BS"/>
</dbReference>
<gene>
    <name evidence="5" type="ORF">MNB_SV-9-537</name>
</gene>
<dbReference type="PROSITE" id="PS00080">
    <property type="entry name" value="MULTICOPPER_OXIDASE2"/>
    <property type="match status" value="1"/>
</dbReference>
<accession>A0A1W1BX80</accession>
<proteinExistence type="predicted"/>
<evidence type="ECO:0000256" key="3">
    <source>
        <dbReference type="SAM" id="MobiDB-lite"/>
    </source>
</evidence>
<dbReference type="PROSITE" id="PS00079">
    <property type="entry name" value="MULTICOPPER_OXIDASE1"/>
    <property type="match status" value="1"/>
</dbReference>